<dbReference type="Gene3D" id="1.20.1090.10">
    <property type="entry name" value="Dehydroquinate synthase-like - alpha domain"/>
    <property type="match status" value="1"/>
</dbReference>
<dbReference type="PANTHER" id="PTHR11496:SF102">
    <property type="entry name" value="ALCOHOL DEHYDROGENASE 4"/>
    <property type="match status" value="1"/>
</dbReference>
<reference evidence="6 7" key="1">
    <citation type="submission" date="2018-03" db="EMBL/GenBank/DDBJ databases">
        <title>Genomic Encyclopedia of Type Strains, Phase III (KMG-III): the genomes of soil and plant-associated and newly described type strains.</title>
        <authorList>
            <person name="Whitman W."/>
        </authorList>
    </citation>
    <scope>NUCLEOTIDE SEQUENCE [LARGE SCALE GENOMIC DNA]</scope>
    <source>
        <strain evidence="6 7">CGMCC 1.12259</strain>
    </source>
</reference>
<dbReference type="InterPro" id="IPR018211">
    <property type="entry name" value="ADH_Fe_CS"/>
</dbReference>
<proteinExistence type="inferred from homology"/>
<dbReference type="Pfam" id="PF00465">
    <property type="entry name" value="Fe-ADH"/>
    <property type="match status" value="1"/>
</dbReference>
<dbReference type="Pfam" id="PF25137">
    <property type="entry name" value="ADH_Fe_C"/>
    <property type="match status" value="1"/>
</dbReference>
<dbReference type="RefSeq" id="WP_106534233.1">
    <property type="nucleotide sequence ID" value="NZ_PYAT01000011.1"/>
</dbReference>
<name>A0A2P8GCE7_9BACL</name>
<dbReference type="EMBL" id="PYAT01000011">
    <property type="protein sequence ID" value="PSL31650.1"/>
    <property type="molecule type" value="Genomic_DNA"/>
</dbReference>
<evidence type="ECO:0000256" key="3">
    <source>
        <dbReference type="ARBA" id="ARBA00023027"/>
    </source>
</evidence>
<dbReference type="Proteomes" id="UP000242682">
    <property type="component" value="Unassembled WGS sequence"/>
</dbReference>
<feature type="domain" description="Alcohol dehydrogenase iron-type/glycerol dehydrogenase GldA" evidence="4">
    <location>
        <begin position="13"/>
        <end position="178"/>
    </location>
</feature>
<dbReference type="CDD" id="cd08551">
    <property type="entry name" value="Fe-ADH"/>
    <property type="match status" value="1"/>
</dbReference>
<dbReference type="PANTHER" id="PTHR11496">
    <property type="entry name" value="ALCOHOL DEHYDROGENASE"/>
    <property type="match status" value="1"/>
</dbReference>
<dbReference type="AlphaFoldDB" id="A0A2P8GCE7"/>
<evidence type="ECO:0000256" key="1">
    <source>
        <dbReference type="ARBA" id="ARBA00007358"/>
    </source>
</evidence>
<dbReference type="PROSITE" id="PS00913">
    <property type="entry name" value="ADH_IRON_1"/>
    <property type="match status" value="1"/>
</dbReference>
<dbReference type="Gene3D" id="3.40.50.1970">
    <property type="match status" value="1"/>
</dbReference>
<dbReference type="FunFam" id="1.20.1090.10:FF:000001">
    <property type="entry name" value="Aldehyde-alcohol dehydrogenase"/>
    <property type="match status" value="1"/>
</dbReference>
<dbReference type="InterPro" id="IPR001670">
    <property type="entry name" value="ADH_Fe/GldA"/>
</dbReference>
<keyword evidence="3" id="KW-0520">NAD</keyword>
<dbReference type="FunFam" id="3.40.50.1970:FF:000003">
    <property type="entry name" value="Alcohol dehydrogenase, iron-containing"/>
    <property type="match status" value="1"/>
</dbReference>
<feature type="domain" description="Fe-containing alcohol dehydrogenase-like C-terminal" evidence="5">
    <location>
        <begin position="189"/>
        <end position="385"/>
    </location>
</feature>
<dbReference type="InterPro" id="IPR056798">
    <property type="entry name" value="ADH_Fe_C"/>
</dbReference>
<dbReference type="GO" id="GO:0046872">
    <property type="term" value="F:metal ion binding"/>
    <property type="evidence" value="ECO:0007669"/>
    <property type="project" value="InterPro"/>
</dbReference>
<comment type="caution">
    <text evidence="6">The sequence shown here is derived from an EMBL/GenBank/DDBJ whole genome shotgun (WGS) entry which is preliminary data.</text>
</comment>
<evidence type="ECO:0000256" key="2">
    <source>
        <dbReference type="ARBA" id="ARBA00023002"/>
    </source>
</evidence>
<evidence type="ECO:0000313" key="6">
    <source>
        <dbReference type="EMBL" id="PSL31650.1"/>
    </source>
</evidence>
<evidence type="ECO:0000259" key="4">
    <source>
        <dbReference type="Pfam" id="PF00465"/>
    </source>
</evidence>
<dbReference type="SUPFAM" id="SSF56796">
    <property type="entry name" value="Dehydroquinate synthase-like"/>
    <property type="match status" value="1"/>
</dbReference>
<keyword evidence="7" id="KW-1185">Reference proteome</keyword>
<protein>
    <submittedName>
        <fullName evidence="6">Alcohol dehydrogenase</fullName>
    </submittedName>
</protein>
<dbReference type="OrthoDB" id="9815791at2"/>
<dbReference type="GO" id="GO:0004022">
    <property type="term" value="F:alcohol dehydrogenase (NAD+) activity"/>
    <property type="evidence" value="ECO:0007669"/>
    <property type="project" value="UniProtKB-ARBA"/>
</dbReference>
<sequence>MSFSKLVFAPLSYTGWGALEQLLPEVGKYTPKKILVVTDPMLAKIGLTNRVTEPLESEGYKTTIYTDVVPEPPLQTGENLVAFTRENGFDMVIGVGGGSALDLAKLAAVLATHEGPVADYLNLTGSRSVENKGLPLILIPTTSGTGSEVTNIAVLSLETTKDVVTHDFLLPSVAIVDPELTVSVPPKVTAATGIDALTHAVEAYISVNASPATDALALQAIRLIARSLRTAVQNGEDKRARTDMSHGSFLAGLSFFNAGVAGVHALAYPLGGQFHIAHGDSNAVLLPYVMSYIRKSCETRMADILDALGGNSSFMSDEEASYKCVDELKRIVQDVGIPSTLAGFNIPETALDSLTADGVKQKRILARSPLPLHEADIRKIYQSAFNGVVTEPD</sequence>
<dbReference type="InterPro" id="IPR039697">
    <property type="entry name" value="Alcohol_dehydrogenase_Fe"/>
</dbReference>
<evidence type="ECO:0000313" key="7">
    <source>
        <dbReference type="Proteomes" id="UP000242682"/>
    </source>
</evidence>
<evidence type="ECO:0000259" key="5">
    <source>
        <dbReference type="Pfam" id="PF25137"/>
    </source>
</evidence>
<accession>A0A2P8GCE7</accession>
<organism evidence="6 7">
    <name type="scientific">Planomicrobium soli</name>
    <dbReference type="NCBI Taxonomy" id="1176648"/>
    <lineage>
        <taxon>Bacteria</taxon>
        <taxon>Bacillati</taxon>
        <taxon>Bacillota</taxon>
        <taxon>Bacilli</taxon>
        <taxon>Bacillales</taxon>
        <taxon>Caryophanaceae</taxon>
        <taxon>Planomicrobium</taxon>
    </lineage>
</organism>
<comment type="similarity">
    <text evidence="1">Belongs to the iron-containing alcohol dehydrogenase family.</text>
</comment>
<gene>
    <name evidence="6" type="ORF">B0H99_11132</name>
</gene>
<keyword evidence="2" id="KW-0560">Oxidoreductase</keyword>